<organism evidence="3 4">
    <name type="scientific">Scleroderma citrinum Foug A</name>
    <dbReference type="NCBI Taxonomy" id="1036808"/>
    <lineage>
        <taxon>Eukaryota</taxon>
        <taxon>Fungi</taxon>
        <taxon>Dikarya</taxon>
        <taxon>Basidiomycota</taxon>
        <taxon>Agaricomycotina</taxon>
        <taxon>Agaricomycetes</taxon>
        <taxon>Agaricomycetidae</taxon>
        <taxon>Boletales</taxon>
        <taxon>Sclerodermatineae</taxon>
        <taxon>Sclerodermataceae</taxon>
        <taxon>Scleroderma</taxon>
    </lineage>
</organism>
<dbReference type="STRING" id="1036808.A0A0C3E1M8"/>
<dbReference type="EMBL" id="KN822016">
    <property type="protein sequence ID" value="KIM66675.1"/>
    <property type="molecule type" value="Genomic_DNA"/>
</dbReference>
<gene>
    <name evidence="3" type="ORF">SCLCIDRAFT_54075</name>
</gene>
<evidence type="ECO:0000313" key="4">
    <source>
        <dbReference type="Proteomes" id="UP000053989"/>
    </source>
</evidence>
<keyword evidence="4" id="KW-1185">Reference proteome</keyword>
<dbReference type="InterPro" id="IPR054722">
    <property type="entry name" value="PolX-like_BBD"/>
</dbReference>
<dbReference type="InParanoid" id="A0A0C3E1M8"/>
<feature type="compositionally biased region" description="Low complexity" evidence="1">
    <location>
        <begin position="175"/>
        <end position="201"/>
    </location>
</feature>
<sequence length="495" mass="53584">ADEFDSWDEHNEKALGNITLRISPSIQTTIAALATVKEVWDHLKENYGAPSIGSAYAELSRLLTTTIPAGSHPAPAIMKMLSHFVYLKDAGFEFPANVQAMIILCKLPPTMEVVAQILSQTSPSEIKTLKPDGIVKAATLSFEQKGASRGAGGKAPQANKLSAVKRKQADPKFAQQQQQPQRQQQQQSGSNGSGSGNAPAQGQGGRYRRGSKKACACRERAQNAEFATYVHYEDGPVPTVDPCALAHTPGATNYGPPAFDNTIKAFDLAHHLGVEPSCQTIHTLDQVILTASASLDQPEAGPSSLKRPCLEERITMDVEEDTISLGDEEERPFVYEDFTDSEFDEIDEMVLDRYNAVSMNLGAEASLFRQVPPARALTHTDTLPLHVCYTPALSAYNNFCSHEIHDACCANCEGKMADGSEISGAFWLLNSGASCHFTGNLGDFASYQVLKHKHYAKMANGVAEIAGIGTVLLRCLDHNTGDEKVVKLTQVLHMP</sequence>
<reference evidence="3 4" key="1">
    <citation type="submission" date="2014-04" db="EMBL/GenBank/DDBJ databases">
        <authorList>
            <consortium name="DOE Joint Genome Institute"/>
            <person name="Kuo A."/>
            <person name="Kohler A."/>
            <person name="Nagy L.G."/>
            <person name="Floudas D."/>
            <person name="Copeland A."/>
            <person name="Barry K.W."/>
            <person name="Cichocki N."/>
            <person name="Veneault-Fourrey C."/>
            <person name="LaButti K."/>
            <person name="Lindquist E.A."/>
            <person name="Lipzen A."/>
            <person name="Lundell T."/>
            <person name="Morin E."/>
            <person name="Murat C."/>
            <person name="Sun H."/>
            <person name="Tunlid A."/>
            <person name="Henrissat B."/>
            <person name="Grigoriev I.V."/>
            <person name="Hibbett D.S."/>
            <person name="Martin F."/>
            <person name="Nordberg H.P."/>
            <person name="Cantor M.N."/>
            <person name="Hua S.X."/>
        </authorList>
    </citation>
    <scope>NUCLEOTIDE SEQUENCE [LARGE SCALE GENOMIC DNA]</scope>
    <source>
        <strain evidence="3 4">Foug A</strain>
    </source>
</reference>
<dbReference type="Pfam" id="PF22936">
    <property type="entry name" value="Pol_BBD"/>
    <property type="match status" value="1"/>
</dbReference>
<proteinExistence type="predicted"/>
<feature type="non-terminal residue" evidence="3">
    <location>
        <position position="495"/>
    </location>
</feature>
<dbReference type="Proteomes" id="UP000053989">
    <property type="component" value="Unassembled WGS sequence"/>
</dbReference>
<dbReference type="Pfam" id="PF14223">
    <property type="entry name" value="Retrotran_gag_2"/>
    <property type="match status" value="1"/>
</dbReference>
<evidence type="ECO:0000259" key="2">
    <source>
        <dbReference type="Pfam" id="PF22936"/>
    </source>
</evidence>
<reference evidence="4" key="2">
    <citation type="submission" date="2015-01" db="EMBL/GenBank/DDBJ databases">
        <title>Evolutionary Origins and Diversification of the Mycorrhizal Mutualists.</title>
        <authorList>
            <consortium name="DOE Joint Genome Institute"/>
            <consortium name="Mycorrhizal Genomics Consortium"/>
            <person name="Kohler A."/>
            <person name="Kuo A."/>
            <person name="Nagy L.G."/>
            <person name="Floudas D."/>
            <person name="Copeland A."/>
            <person name="Barry K.W."/>
            <person name="Cichocki N."/>
            <person name="Veneault-Fourrey C."/>
            <person name="LaButti K."/>
            <person name="Lindquist E.A."/>
            <person name="Lipzen A."/>
            <person name="Lundell T."/>
            <person name="Morin E."/>
            <person name="Murat C."/>
            <person name="Riley R."/>
            <person name="Ohm R."/>
            <person name="Sun H."/>
            <person name="Tunlid A."/>
            <person name="Henrissat B."/>
            <person name="Grigoriev I.V."/>
            <person name="Hibbett D.S."/>
            <person name="Martin F."/>
        </authorList>
    </citation>
    <scope>NUCLEOTIDE SEQUENCE [LARGE SCALE GENOMIC DNA]</scope>
    <source>
        <strain evidence="4">Foug A</strain>
    </source>
</reference>
<dbReference type="AlphaFoldDB" id="A0A0C3E1M8"/>
<name>A0A0C3E1M8_9AGAM</name>
<feature type="non-terminal residue" evidence="3">
    <location>
        <position position="1"/>
    </location>
</feature>
<evidence type="ECO:0000256" key="1">
    <source>
        <dbReference type="SAM" id="MobiDB-lite"/>
    </source>
</evidence>
<protein>
    <recommendedName>
        <fullName evidence="2">Retrovirus-related Pol polyprotein from transposon TNT 1-94-like beta-barrel domain-containing protein</fullName>
    </recommendedName>
</protein>
<feature type="region of interest" description="Disordered" evidence="1">
    <location>
        <begin position="146"/>
        <end position="208"/>
    </location>
</feature>
<dbReference type="OrthoDB" id="1283342at2759"/>
<evidence type="ECO:0000313" key="3">
    <source>
        <dbReference type="EMBL" id="KIM66675.1"/>
    </source>
</evidence>
<feature type="domain" description="Retrovirus-related Pol polyprotein from transposon TNT 1-94-like beta-barrel" evidence="2">
    <location>
        <begin position="427"/>
        <end position="495"/>
    </location>
</feature>
<dbReference type="HOGENOM" id="CLU_036321_1_0_1"/>
<accession>A0A0C3E1M8</accession>